<proteinExistence type="predicted"/>
<evidence type="ECO:0000259" key="1">
    <source>
        <dbReference type="PROSITE" id="PS50801"/>
    </source>
</evidence>
<dbReference type="Pfam" id="PF13466">
    <property type="entry name" value="STAS_2"/>
    <property type="match status" value="1"/>
</dbReference>
<comment type="caution">
    <text evidence="2">The sequence shown here is derived from an EMBL/GenBank/DDBJ whole genome shotgun (WGS) entry which is preliminary data.</text>
</comment>
<dbReference type="PROSITE" id="PS50801">
    <property type="entry name" value="STAS"/>
    <property type="match status" value="1"/>
</dbReference>
<reference evidence="2 3" key="1">
    <citation type="submission" date="2016-10" db="EMBL/GenBank/DDBJ databases">
        <authorList>
            <person name="Varghese N."/>
            <person name="Submissions S."/>
        </authorList>
    </citation>
    <scope>NUCLEOTIDE SEQUENCE [LARGE SCALE GENOMIC DNA]</scope>
    <source>
        <strain evidence="2 3">DSM 22022</strain>
    </source>
</reference>
<dbReference type="Proteomes" id="UP000199588">
    <property type="component" value="Unassembled WGS sequence"/>
</dbReference>
<dbReference type="PANTHER" id="PTHR35849:SF1">
    <property type="entry name" value="INTERMEMBRANE PHOSPHOLIPID TRANSPORT SYSTEM BINDING PROTEIN MLAB"/>
    <property type="match status" value="1"/>
</dbReference>
<dbReference type="Gene3D" id="3.30.750.24">
    <property type="entry name" value="STAS domain"/>
    <property type="match status" value="1"/>
</dbReference>
<sequence>MQAEKHLKWAAEQNDDRIAFRLDGELSRDTLLPLWNEFQKREQRSSFLSEQQIADKNISWDLSQVSRIDSAGFALLCDLLHYCQAKKNADKTLLLENVPPQLLTLADLVGLADWIKPYLK</sequence>
<keyword evidence="3" id="KW-1185">Reference proteome</keyword>
<evidence type="ECO:0000313" key="2">
    <source>
        <dbReference type="EMBL" id="SCY00927.1"/>
    </source>
</evidence>
<dbReference type="InterPro" id="IPR052746">
    <property type="entry name" value="MlaB_ABC_Transporter"/>
</dbReference>
<dbReference type="CDD" id="cd07043">
    <property type="entry name" value="STAS_anti-anti-sigma_factors"/>
    <property type="match status" value="1"/>
</dbReference>
<feature type="domain" description="STAS" evidence="1">
    <location>
        <begin position="7"/>
        <end position="120"/>
    </location>
</feature>
<accession>A0A1G5CF18</accession>
<dbReference type="InterPro" id="IPR036513">
    <property type="entry name" value="STAS_dom_sf"/>
</dbReference>
<dbReference type="InterPro" id="IPR002645">
    <property type="entry name" value="STAS_dom"/>
</dbReference>
<organism evidence="2 3">
    <name type="scientific">Basfia succiniciproducens</name>
    <dbReference type="NCBI Taxonomy" id="653940"/>
    <lineage>
        <taxon>Bacteria</taxon>
        <taxon>Pseudomonadati</taxon>
        <taxon>Pseudomonadota</taxon>
        <taxon>Gammaproteobacteria</taxon>
        <taxon>Pasteurellales</taxon>
        <taxon>Pasteurellaceae</taxon>
        <taxon>Basfia</taxon>
    </lineage>
</organism>
<protein>
    <submittedName>
        <fullName evidence="2">Phospholipid transport system transporter-binding protein</fullName>
    </submittedName>
</protein>
<dbReference type="InterPro" id="IPR058548">
    <property type="entry name" value="MlaB-like_STAS"/>
</dbReference>
<gene>
    <name evidence="2" type="ORF">SAMN02910354_01142</name>
</gene>
<name>A0A1G5CF18_9PAST</name>
<dbReference type="PANTHER" id="PTHR35849">
    <property type="entry name" value="BLR2341 PROTEIN"/>
    <property type="match status" value="1"/>
</dbReference>
<dbReference type="SUPFAM" id="SSF52091">
    <property type="entry name" value="SpoIIaa-like"/>
    <property type="match status" value="1"/>
</dbReference>
<dbReference type="EMBL" id="FMUQ01000008">
    <property type="protein sequence ID" value="SCY00927.1"/>
    <property type="molecule type" value="Genomic_DNA"/>
</dbReference>
<evidence type="ECO:0000313" key="3">
    <source>
        <dbReference type="Proteomes" id="UP000199588"/>
    </source>
</evidence>
<dbReference type="RefSeq" id="WP_090655078.1">
    <property type="nucleotide sequence ID" value="NZ_CP015031.1"/>
</dbReference>